<comment type="caution">
    <text evidence="2">The sequence shown here is derived from an EMBL/GenBank/DDBJ whole genome shotgun (WGS) entry which is preliminary data.</text>
</comment>
<evidence type="ECO:0000313" key="2">
    <source>
        <dbReference type="EMBL" id="GAI94631.1"/>
    </source>
</evidence>
<feature type="transmembrane region" description="Helical" evidence="1">
    <location>
        <begin position="16"/>
        <end position="36"/>
    </location>
</feature>
<keyword evidence="1" id="KW-1133">Transmembrane helix</keyword>
<dbReference type="EMBL" id="BARW01018070">
    <property type="protein sequence ID" value="GAI94631.1"/>
    <property type="molecule type" value="Genomic_DNA"/>
</dbReference>
<dbReference type="AlphaFoldDB" id="X1TTC4"/>
<evidence type="ECO:0000256" key="1">
    <source>
        <dbReference type="SAM" id="Phobius"/>
    </source>
</evidence>
<keyword evidence="1" id="KW-0472">Membrane</keyword>
<feature type="transmembrane region" description="Helical" evidence="1">
    <location>
        <begin position="105"/>
        <end position="121"/>
    </location>
</feature>
<protein>
    <submittedName>
        <fullName evidence="2">Uncharacterized protein</fullName>
    </submittedName>
</protein>
<keyword evidence="1" id="KW-0812">Transmembrane</keyword>
<sequence>MIDAEVFFNNVSTYNVSIFPMQIITLVLAVILTYLLFVRPSTIVNKLIKIYLSFTFAWFALMFPFEGVLKIGFGLVHIVIAILFFIDIFTAKIEFKFPETSGKRYFMLFLIFSAFALYPLIEYMSGHLYPKILLFGVAPCPTFIFSLALLIGAVPKVGKIIFILLIFPAIFSGLSVPIMLGVWADLLLLVSGIYG</sequence>
<gene>
    <name evidence="2" type="ORF">S12H4_31024</name>
</gene>
<name>X1TTC4_9ZZZZ</name>
<organism evidence="2">
    <name type="scientific">marine sediment metagenome</name>
    <dbReference type="NCBI Taxonomy" id="412755"/>
    <lineage>
        <taxon>unclassified sequences</taxon>
        <taxon>metagenomes</taxon>
        <taxon>ecological metagenomes</taxon>
    </lineage>
</organism>
<dbReference type="Pfam" id="PF19540">
    <property type="entry name" value="DUF6064"/>
    <property type="match status" value="1"/>
</dbReference>
<feature type="transmembrane region" description="Helical" evidence="1">
    <location>
        <begin position="133"/>
        <end position="154"/>
    </location>
</feature>
<feature type="transmembrane region" description="Helical" evidence="1">
    <location>
        <begin position="161"/>
        <end position="184"/>
    </location>
</feature>
<dbReference type="InterPro" id="IPR045708">
    <property type="entry name" value="DUF6064"/>
</dbReference>
<feature type="transmembrane region" description="Helical" evidence="1">
    <location>
        <begin position="48"/>
        <end position="65"/>
    </location>
</feature>
<feature type="transmembrane region" description="Helical" evidence="1">
    <location>
        <begin position="71"/>
        <end position="93"/>
    </location>
</feature>
<proteinExistence type="predicted"/>
<accession>X1TTC4</accession>
<reference evidence="2" key="1">
    <citation type="journal article" date="2014" name="Front. Microbiol.">
        <title>High frequency of phylogenetically diverse reductive dehalogenase-homologous genes in deep subseafloor sedimentary metagenomes.</title>
        <authorList>
            <person name="Kawai M."/>
            <person name="Futagami T."/>
            <person name="Toyoda A."/>
            <person name="Takaki Y."/>
            <person name="Nishi S."/>
            <person name="Hori S."/>
            <person name="Arai W."/>
            <person name="Tsubouchi T."/>
            <person name="Morono Y."/>
            <person name="Uchiyama I."/>
            <person name="Ito T."/>
            <person name="Fujiyama A."/>
            <person name="Inagaki F."/>
            <person name="Takami H."/>
        </authorList>
    </citation>
    <scope>NUCLEOTIDE SEQUENCE</scope>
    <source>
        <strain evidence="2">Expedition CK06-06</strain>
    </source>
</reference>
<feature type="non-terminal residue" evidence="2">
    <location>
        <position position="195"/>
    </location>
</feature>